<name>A0A285HXY7_9FIRM</name>
<evidence type="ECO:0000313" key="1">
    <source>
        <dbReference type="EMBL" id="SNY40503.1"/>
    </source>
</evidence>
<dbReference type="RefSeq" id="WP_097018973.1">
    <property type="nucleotide sequence ID" value="NZ_OBDZ01000027.1"/>
</dbReference>
<gene>
    <name evidence="1" type="ORF">SAMN06265827_1274</name>
</gene>
<dbReference type="Proteomes" id="UP000219573">
    <property type="component" value="Unassembled WGS sequence"/>
</dbReference>
<organism evidence="1 2">
    <name type="scientific">Orenia metallireducens</name>
    <dbReference type="NCBI Taxonomy" id="1413210"/>
    <lineage>
        <taxon>Bacteria</taxon>
        <taxon>Bacillati</taxon>
        <taxon>Bacillota</taxon>
        <taxon>Clostridia</taxon>
        <taxon>Halanaerobiales</taxon>
        <taxon>Halobacteroidaceae</taxon>
        <taxon>Orenia</taxon>
    </lineage>
</organism>
<protein>
    <submittedName>
        <fullName evidence="1">Uncharacterized protein</fullName>
    </submittedName>
</protein>
<evidence type="ECO:0000313" key="2">
    <source>
        <dbReference type="Proteomes" id="UP000219573"/>
    </source>
</evidence>
<keyword evidence="2" id="KW-1185">Reference proteome</keyword>
<proteinExistence type="predicted"/>
<dbReference type="EMBL" id="OBDZ01000027">
    <property type="protein sequence ID" value="SNY40503.1"/>
    <property type="molecule type" value="Genomic_DNA"/>
</dbReference>
<reference evidence="2" key="1">
    <citation type="submission" date="2017-09" db="EMBL/GenBank/DDBJ databases">
        <authorList>
            <person name="Varghese N."/>
            <person name="Submissions S."/>
        </authorList>
    </citation>
    <scope>NUCLEOTIDE SEQUENCE [LARGE SCALE GENOMIC DNA]</scope>
    <source>
        <strain evidence="2">MSL47</strain>
    </source>
</reference>
<dbReference type="AlphaFoldDB" id="A0A285HXY7"/>
<accession>A0A285HXY7</accession>
<sequence length="63" mass="7580">MKYIIDEVEVEGIKYKNYQRNKNSFYSTIFIQVDAMADEQQRKILKQNGPMSISWTQKFEQIN</sequence>